<keyword evidence="1" id="KW-0472">Membrane</keyword>
<dbReference type="Proteomes" id="UP000033423">
    <property type="component" value="Unassembled WGS sequence"/>
</dbReference>
<keyword evidence="1" id="KW-0812">Transmembrane</keyword>
<feature type="transmembrane region" description="Helical" evidence="1">
    <location>
        <begin position="49"/>
        <end position="67"/>
    </location>
</feature>
<evidence type="ECO:0000256" key="1">
    <source>
        <dbReference type="SAM" id="Phobius"/>
    </source>
</evidence>
<sequence length="235" mass="25392">MPGDRCRVFVQEAVGSQERVLFSELDHQLKKSEYLCIFLCQFPVKPSDFVVLTIGVVVTVLCACYFVSGQEHRDPVGDKHQRGKVLYLLSAQTVYFGGPGGTFPATVPTEVFIRAVSVVLAVVFIVFAIVSYKVVKGKAVVAGNEVYAVPGFTIALFVHLRRAHQACDNGLDHAGFSPNESPYVVAELAIPLGPPSPVGKRPHLIQPGGIPGLCDQLGVGQDRVGGYTLQQRRVS</sequence>
<comment type="caution">
    <text evidence="2">The sequence shown here is derived from an EMBL/GenBank/DDBJ whole genome shotgun (WGS) entry which is preliminary data.</text>
</comment>
<feature type="transmembrane region" description="Helical" evidence="1">
    <location>
        <begin position="87"/>
        <end position="105"/>
    </location>
</feature>
<keyword evidence="3" id="KW-1185">Reference proteome</keyword>
<reference evidence="2 3" key="1">
    <citation type="submission" date="2015-02" db="EMBL/GenBank/DDBJ databases">
        <title>Single-cell genomics of uncultivated deep-branching MTB reveals a conserved set of magnetosome genes.</title>
        <authorList>
            <person name="Kolinko S."/>
            <person name="Richter M."/>
            <person name="Glockner F.O."/>
            <person name="Brachmann A."/>
            <person name="Schuler D."/>
        </authorList>
    </citation>
    <scope>NUCLEOTIDE SEQUENCE [LARGE SCALE GENOMIC DNA]</scope>
    <source>
        <strain evidence="2">TM-1</strain>
    </source>
</reference>
<gene>
    <name evidence="2" type="ORF">MBAV_000077</name>
</gene>
<dbReference type="AlphaFoldDB" id="A0A0F3H0N2"/>
<keyword evidence="1" id="KW-1133">Transmembrane helix</keyword>
<dbReference type="EMBL" id="LACI01000040">
    <property type="protein sequence ID" value="KJU87726.1"/>
    <property type="molecule type" value="Genomic_DNA"/>
</dbReference>
<accession>A0A0F3H0N2</accession>
<evidence type="ECO:0000313" key="3">
    <source>
        <dbReference type="Proteomes" id="UP000033423"/>
    </source>
</evidence>
<protein>
    <submittedName>
        <fullName evidence="2">Membrane protein</fullName>
    </submittedName>
</protein>
<name>A0A0F3H0N2_9BACT</name>
<feature type="transmembrane region" description="Helical" evidence="1">
    <location>
        <begin position="111"/>
        <end position="130"/>
    </location>
</feature>
<evidence type="ECO:0000313" key="2">
    <source>
        <dbReference type="EMBL" id="KJU87726.1"/>
    </source>
</evidence>
<organism evidence="2 3">
    <name type="scientific">Candidatus Magnetobacterium bavaricum</name>
    <dbReference type="NCBI Taxonomy" id="29290"/>
    <lineage>
        <taxon>Bacteria</taxon>
        <taxon>Pseudomonadati</taxon>
        <taxon>Nitrospirota</taxon>
        <taxon>Thermodesulfovibrionia</taxon>
        <taxon>Thermodesulfovibrionales</taxon>
        <taxon>Candidatus Magnetobacteriaceae</taxon>
        <taxon>Candidatus Magnetobacterium</taxon>
    </lineage>
</organism>
<proteinExistence type="predicted"/>